<evidence type="ECO:0000313" key="4">
    <source>
        <dbReference type="Proteomes" id="UP000269115"/>
    </source>
</evidence>
<dbReference type="EMBL" id="RJUR01000012">
    <property type="protein sequence ID" value="ROQ51256.1"/>
    <property type="molecule type" value="Genomic_DNA"/>
</dbReference>
<dbReference type="SUPFAM" id="SSF53756">
    <property type="entry name" value="UDP-Glycosyltransferase/glycogen phosphorylase"/>
    <property type="match status" value="1"/>
</dbReference>
<comment type="caution">
    <text evidence="3">The sequence shown here is derived from an EMBL/GenBank/DDBJ whole genome shotgun (WGS) entry which is preliminary data.</text>
</comment>
<feature type="domain" description="Glycosyltransferase subfamily 4-like N-terminal" evidence="2">
    <location>
        <begin position="29"/>
        <end position="204"/>
    </location>
</feature>
<evidence type="ECO:0000313" key="3">
    <source>
        <dbReference type="EMBL" id="ROQ51256.1"/>
    </source>
</evidence>
<dbReference type="AlphaFoldDB" id="A0A9X8EHH4"/>
<dbReference type="Proteomes" id="UP000269115">
    <property type="component" value="Unassembled WGS sequence"/>
</dbReference>
<dbReference type="Pfam" id="PF13439">
    <property type="entry name" value="Glyco_transf_4"/>
    <property type="match status" value="1"/>
</dbReference>
<dbReference type="InterPro" id="IPR050194">
    <property type="entry name" value="Glycosyltransferase_grp1"/>
</dbReference>
<reference evidence="3 4" key="1">
    <citation type="submission" date="2018-11" db="EMBL/GenBank/DDBJ databases">
        <title>Genomic analyses of the natural microbiome of Caenorhabditis elegans.</title>
        <authorList>
            <person name="Samuel B."/>
        </authorList>
    </citation>
    <scope>NUCLEOTIDE SEQUENCE [LARGE SCALE GENOMIC DNA]</scope>
    <source>
        <strain evidence="3 4">BIGb0473</strain>
    </source>
</reference>
<dbReference type="GO" id="GO:0016757">
    <property type="term" value="F:glycosyltransferase activity"/>
    <property type="evidence" value="ECO:0007669"/>
    <property type="project" value="InterPro"/>
</dbReference>
<proteinExistence type="predicted"/>
<sequence>MRVLLTHNFYSSATPSGENQVFESEKMLLASRGDDVRLFTKHSDAITAQGKIGVVKAALGTPWSLGIKRDICSAVNSFKPDIVHVHNTFPLLSPAVFHAIGKRAARVLTLHNYRLFCPAAIPMREGRVCTECIDRHSALPSLLHGCYRNSRVATIPMAINVELHRALGTWTHQVDAFIALSEFQKELMITAGLPREKVHVKPNFYPGNPKVVSWEQRQPYVVFVGRLTAEKGVVSLLRAWQEWGASAPELRIVGDGALRPELELMARGLPIRFLGQVSSQEAEYQIAHACLQILPSEWFEGFPMVIREAFAFGTPAAVSDIGPLASIVQDGDNGVVFRPATPQSLLQVVREAWSTPTLLERLGKGARRAFESNYTEDANYSMLMDIYTQAIRVSRNE</sequence>
<accession>A0A9X8EHH4</accession>
<dbReference type="InterPro" id="IPR028098">
    <property type="entry name" value="Glyco_trans_4-like_N"/>
</dbReference>
<dbReference type="CDD" id="cd03801">
    <property type="entry name" value="GT4_PimA-like"/>
    <property type="match status" value="1"/>
</dbReference>
<evidence type="ECO:0000259" key="1">
    <source>
        <dbReference type="Pfam" id="PF00534"/>
    </source>
</evidence>
<dbReference type="Pfam" id="PF00534">
    <property type="entry name" value="Glycos_transf_1"/>
    <property type="match status" value="1"/>
</dbReference>
<organism evidence="3 4">
    <name type="scientific">Pseudomonas putida</name>
    <name type="common">Arthrobacter siderocapsulatus</name>
    <dbReference type="NCBI Taxonomy" id="303"/>
    <lineage>
        <taxon>Bacteria</taxon>
        <taxon>Pseudomonadati</taxon>
        <taxon>Pseudomonadota</taxon>
        <taxon>Gammaproteobacteria</taxon>
        <taxon>Pseudomonadales</taxon>
        <taxon>Pseudomonadaceae</taxon>
        <taxon>Pseudomonas</taxon>
    </lineage>
</organism>
<feature type="domain" description="Glycosyl transferase family 1" evidence="1">
    <location>
        <begin position="212"/>
        <end position="368"/>
    </location>
</feature>
<dbReference type="PANTHER" id="PTHR45947:SF13">
    <property type="entry name" value="TRANSFERASE"/>
    <property type="match status" value="1"/>
</dbReference>
<protein>
    <submittedName>
        <fullName evidence="3">Glycosyltransferase involved in cell wall biosynthesis</fullName>
    </submittedName>
</protein>
<evidence type="ECO:0000259" key="2">
    <source>
        <dbReference type="Pfam" id="PF13439"/>
    </source>
</evidence>
<gene>
    <name evidence="3" type="ORF">EDF85_1715</name>
</gene>
<dbReference type="Gene3D" id="3.40.50.2000">
    <property type="entry name" value="Glycogen Phosphorylase B"/>
    <property type="match status" value="2"/>
</dbReference>
<dbReference type="InterPro" id="IPR001296">
    <property type="entry name" value="Glyco_trans_1"/>
</dbReference>
<dbReference type="PANTHER" id="PTHR45947">
    <property type="entry name" value="SULFOQUINOVOSYL TRANSFERASE SQD2"/>
    <property type="match status" value="1"/>
</dbReference>
<name>A0A9X8EHH4_PSEPU</name>